<dbReference type="AlphaFoldDB" id="A0A2V2WE02"/>
<keyword evidence="1" id="KW-0808">Transferase</keyword>
<proteinExistence type="predicted"/>
<evidence type="ECO:0000313" key="2">
    <source>
        <dbReference type="Proteomes" id="UP000246078"/>
    </source>
</evidence>
<accession>A0A2V2WE02</accession>
<dbReference type="VEuPathDB" id="TriTrypDB:TCDM_12982"/>
<keyword evidence="1" id="KW-0418">Kinase</keyword>
<comment type="caution">
    <text evidence="1">The sequence shown here is derived from an EMBL/GenBank/DDBJ whole genome shotgun (WGS) entry which is preliminary data.</text>
</comment>
<name>A0A2V2WE02_TRYCR</name>
<dbReference type="Proteomes" id="UP000246078">
    <property type="component" value="Unassembled WGS sequence"/>
</dbReference>
<dbReference type="VEuPathDB" id="TriTrypDB:TcCL_Unassigned02182"/>
<reference evidence="1 2" key="1">
    <citation type="journal article" date="2018" name="Microb. Genom.">
        <title>Expanding an expanded genome: long-read sequencing of Trypanosoma cruzi.</title>
        <authorList>
            <person name="Berna L."/>
            <person name="Rodriguez M."/>
            <person name="Chiribao M.L."/>
            <person name="Parodi-Talice A."/>
            <person name="Pita S."/>
            <person name="Rijo G."/>
            <person name="Alvarez-Valin F."/>
            <person name="Robello C."/>
        </authorList>
    </citation>
    <scope>NUCLEOTIDE SEQUENCE [LARGE SCALE GENOMIC DNA]</scope>
    <source>
        <strain evidence="1 2">TCC</strain>
    </source>
</reference>
<protein>
    <submittedName>
        <fullName evidence="1">Putative target of rapamycin (TOR) kinase 1</fullName>
    </submittedName>
</protein>
<dbReference type="VEuPathDB" id="TriTrypDB:Tc_MARK_6449"/>
<dbReference type="GO" id="GO:0016301">
    <property type="term" value="F:kinase activity"/>
    <property type="evidence" value="ECO:0007669"/>
    <property type="project" value="UniProtKB-KW"/>
</dbReference>
<dbReference type="VEuPathDB" id="TriTrypDB:TcBrA4_0103190"/>
<organism evidence="1 2">
    <name type="scientific">Trypanosoma cruzi</name>
    <dbReference type="NCBI Taxonomy" id="5693"/>
    <lineage>
        <taxon>Eukaryota</taxon>
        <taxon>Discoba</taxon>
        <taxon>Euglenozoa</taxon>
        <taxon>Kinetoplastea</taxon>
        <taxon>Metakinetoplastina</taxon>
        <taxon>Trypanosomatida</taxon>
        <taxon>Trypanosomatidae</taxon>
        <taxon>Trypanosoma</taxon>
        <taxon>Schizotrypanum</taxon>
    </lineage>
</organism>
<dbReference type="VEuPathDB" id="TriTrypDB:TcCL_Unassigned02178"/>
<sequence length="241" mass="26800">MPALNSLTIAEMEVMASRFLYAAAIFGTRLCDCYFFKAVRRRLSALNRGIVQETSPANVPPAAVGLGERLRHMIENIIASETSIPQKRHRPPSSRMHRSMDGEPFLFQTPATLKLPEGNGEEAVSYHAGLGARGTLSLNGLSRRLATHYGHWVDNTLLQGGANKGRSKSHAMTWELQRIYDFWTLAEYRHPLPTCGLHKGNPADGMSRGRVFTLQDVAKGWNLRRAAAESFVWRTPKSAIS</sequence>
<dbReference type="EMBL" id="PRFC01000121">
    <property type="protein sequence ID" value="PWV06033.1"/>
    <property type="molecule type" value="Genomic_DNA"/>
</dbReference>
<dbReference type="VEuPathDB" id="TriTrypDB:TcG_09048"/>
<dbReference type="VEuPathDB" id="TriTrypDB:C3747_121g73"/>
<gene>
    <name evidence="1" type="ORF">C3747_121g73</name>
</gene>
<evidence type="ECO:0000313" key="1">
    <source>
        <dbReference type="EMBL" id="PWV06033.1"/>
    </source>
</evidence>